<feature type="region of interest" description="Disordered" evidence="1">
    <location>
        <begin position="58"/>
        <end position="78"/>
    </location>
</feature>
<reference evidence="2 3" key="1">
    <citation type="submission" date="2018-02" db="EMBL/GenBank/DDBJ databases">
        <title>The genomes of Aspergillus section Nigri reveals drivers in fungal speciation.</title>
        <authorList>
            <consortium name="DOE Joint Genome Institute"/>
            <person name="Vesth T.C."/>
            <person name="Nybo J."/>
            <person name="Theobald S."/>
            <person name="Brandl J."/>
            <person name="Frisvad J.C."/>
            <person name="Nielsen K.F."/>
            <person name="Lyhne E.K."/>
            <person name="Kogle M.E."/>
            <person name="Kuo A."/>
            <person name="Riley R."/>
            <person name="Clum A."/>
            <person name="Nolan M."/>
            <person name="Lipzen A."/>
            <person name="Salamov A."/>
            <person name="Henrissat B."/>
            <person name="Wiebenga A."/>
            <person name="De vries R.P."/>
            <person name="Grigoriev I.V."/>
            <person name="Mortensen U.H."/>
            <person name="Andersen M.R."/>
            <person name="Baker S.E."/>
        </authorList>
    </citation>
    <scope>NUCLEOTIDE SEQUENCE [LARGE SCALE GENOMIC DNA]</scope>
    <source>
        <strain evidence="2 3">CBS 707.79</strain>
    </source>
</reference>
<dbReference type="STRING" id="1448320.A0A319ECU4"/>
<proteinExistence type="predicted"/>
<dbReference type="VEuPathDB" id="FungiDB:BO71DRAFT_458139"/>
<evidence type="ECO:0000256" key="1">
    <source>
        <dbReference type="SAM" id="MobiDB-lite"/>
    </source>
</evidence>
<protein>
    <submittedName>
        <fullName evidence="2">Uncharacterized protein</fullName>
    </submittedName>
</protein>
<dbReference type="AlphaFoldDB" id="A0A319ECU4"/>
<gene>
    <name evidence="2" type="ORF">BO71DRAFT_458139</name>
</gene>
<sequence length="90" mass="9799">MFDHVLLLAPGGRTVYFGETGSESKHVIDYFSRNGATMGLLTTPPNSSFQQLLAKAKEAKTGPEYGTTPPSAPSCTRKSQLWRPLLQMPS</sequence>
<name>A0A319ECU4_9EURO</name>
<evidence type="ECO:0000313" key="3">
    <source>
        <dbReference type="Proteomes" id="UP000247810"/>
    </source>
</evidence>
<organism evidence="2 3">
    <name type="scientific">Aspergillus ellipticus CBS 707.79</name>
    <dbReference type="NCBI Taxonomy" id="1448320"/>
    <lineage>
        <taxon>Eukaryota</taxon>
        <taxon>Fungi</taxon>
        <taxon>Dikarya</taxon>
        <taxon>Ascomycota</taxon>
        <taxon>Pezizomycotina</taxon>
        <taxon>Eurotiomycetes</taxon>
        <taxon>Eurotiomycetidae</taxon>
        <taxon>Eurotiales</taxon>
        <taxon>Aspergillaceae</taxon>
        <taxon>Aspergillus</taxon>
        <taxon>Aspergillus subgen. Circumdati</taxon>
    </lineage>
</organism>
<dbReference type="OrthoDB" id="245989at2759"/>
<keyword evidence="3" id="KW-1185">Reference proteome</keyword>
<dbReference type="EMBL" id="KZ825809">
    <property type="protein sequence ID" value="PYH98628.1"/>
    <property type="molecule type" value="Genomic_DNA"/>
</dbReference>
<evidence type="ECO:0000313" key="2">
    <source>
        <dbReference type="EMBL" id="PYH98628.1"/>
    </source>
</evidence>
<accession>A0A319ECU4</accession>
<dbReference type="Proteomes" id="UP000247810">
    <property type="component" value="Unassembled WGS sequence"/>
</dbReference>